<sequence>MSAPAPSPADAYPITGVRFVNGRTRHRIRRPVDQRWWDLLEAACGKTGRLASGYTLGAVTECRGCEAAVGAADQQAA</sequence>
<dbReference type="Proteomes" id="UP001501265">
    <property type="component" value="Unassembled WGS sequence"/>
</dbReference>
<proteinExistence type="predicted"/>
<evidence type="ECO:0000313" key="2">
    <source>
        <dbReference type="Proteomes" id="UP001501265"/>
    </source>
</evidence>
<reference evidence="2" key="1">
    <citation type="journal article" date="2019" name="Int. J. Syst. Evol. Microbiol.">
        <title>The Global Catalogue of Microorganisms (GCM) 10K type strain sequencing project: providing services to taxonomists for standard genome sequencing and annotation.</title>
        <authorList>
            <consortium name="The Broad Institute Genomics Platform"/>
            <consortium name="The Broad Institute Genome Sequencing Center for Infectious Disease"/>
            <person name="Wu L."/>
            <person name="Ma J."/>
        </authorList>
    </citation>
    <scope>NUCLEOTIDE SEQUENCE [LARGE SCALE GENOMIC DNA]</scope>
    <source>
        <strain evidence="2">JCM 18081</strain>
    </source>
</reference>
<organism evidence="1 2">
    <name type="scientific">Streptomyces ziwulingensis</name>
    <dbReference type="NCBI Taxonomy" id="1045501"/>
    <lineage>
        <taxon>Bacteria</taxon>
        <taxon>Bacillati</taxon>
        <taxon>Actinomycetota</taxon>
        <taxon>Actinomycetes</taxon>
        <taxon>Kitasatosporales</taxon>
        <taxon>Streptomycetaceae</taxon>
        <taxon>Streptomyces</taxon>
    </lineage>
</organism>
<accession>A0ABP9D5V3</accession>
<comment type="caution">
    <text evidence="1">The sequence shown here is derived from an EMBL/GenBank/DDBJ whole genome shotgun (WGS) entry which is preliminary data.</text>
</comment>
<protein>
    <submittedName>
        <fullName evidence="1">Uncharacterized protein</fullName>
    </submittedName>
</protein>
<gene>
    <name evidence="1" type="ORF">GCM10023220_67540</name>
</gene>
<evidence type="ECO:0000313" key="1">
    <source>
        <dbReference type="EMBL" id="GAA4824231.1"/>
    </source>
</evidence>
<keyword evidence="2" id="KW-1185">Reference proteome</keyword>
<name>A0ABP9D5V3_9ACTN</name>
<dbReference type="RefSeq" id="WP_345624502.1">
    <property type="nucleotide sequence ID" value="NZ_BAABIG010000089.1"/>
</dbReference>
<dbReference type="EMBL" id="BAABIG010000089">
    <property type="protein sequence ID" value="GAA4824231.1"/>
    <property type="molecule type" value="Genomic_DNA"/>
</dbReference>